<name>A0ABS6PIE3_9PSED</name>
<dbReference type="PROSITE" id="PS00061">
    <property type="entry name" value="ADH_SHORT"/>
    <property type="match status" value="1"/>
</dbReference>
<keyword evidence="2" id="KW-0560">Oxidoreductase</keyword>
<dbReference type="EMBL" id="JAHSTS010000002">
    <property type="protein sequence ID" value="MBV4460246.1"/>
    <property type="molecule type" value="Genomic_DNA"/>
</dbReference>
<dbReference type="InterPro" id="IPR057326">
    <property type="entry name" value="KR_dom"/>
</dbReference>
<sequence>MYDFTAKVCLVTGGTSGIGEAVSERLIKAGAEVIVFGRDEEKGAQVADRLGERCRFIPCDVADPAQVEQAFGRIRTLYGRLDCAFNNAGVTARYGAVAESCPDDWAKVMSINVNGTYHSLRHELRLMLDQGRGSIVNTSSCAGVVPIGGQVAYVASKQAINGMTQVASIENARLADGGCIRVNAVAPGPILGGMNSEARLQAAPENTQRKINVTSMKRFGTADEVANAVLWLLSDQSSYVTGVIMPIDGGYASGKF</sequence>
<proteinExistence type="inferred from homology"/>
<dbReference type="RefSeq" id="WP_085578706.1">
    <property type="nucleotide sequence ID" value="NZ_JAHSTS010000002.1"/>
</dbReference>
<dbReference type="PRINTS" id="PR00081">
    <property type="entry name" value="GDHRDH"/>
</dbReference>
<protein>
    <submittedName>
        <fullName evidence="5">SDR family oxidoreductase</fullName>
    </submittedName>
</protein>
<dbReference type="Pfam" id="PF13561">
    <property type="entry name" value="adh_short_C2"/>
    <property type="match status" value="1"/>
</dbReference>
<dbReference type="PANTHER" id="PTHR24321">
    <property type="entry name" value="DEHYDROGENASES, SHORT CHAIN"/>
    <property type="match status" value="1"/>
</dbReference>
<keyword evidence="3" id="KW-0520">NAD</keyword>
<comment type="similarity">
    <text evidence="1">Belongs to the short-chain dehydrogenases/reductases (SDR) family.</text>
</comment>
<feature type="domain" description="Ketoreductase" evidence="4">
    <location>
        <begin position="7"/>
        <end position="193"/>
    </location>
</feature>
<dbReference type="Proteomes" id="UP000765224">
    <property type="component" value="Unassembled WGS sequence"/>
</dbReference>
<dbReference type="SUPFAM" id="SSF51735">
    <property type="entry name" value="NAD(P)-binding Rossmann-fold domains"/>
    <property type="match status" value="1"/>
</dbReference>
<evidence type="ECO:0000256" key="1">
    <source>
        <dbReference type="ARBA" id="ARBA00006484"/>
    </source>
</evidence>
<evidence type="ECO:0000313" key="5">
    <source>
        <dbReference type="EMBL" id="MBV4460246.1"/>
    </source>
</evidence>
<organism evidence="5 6">
    <name type="scientific">Pseudomonas ekonensis</name>
    <dbReference type="NCBI Taxonomy" id="2842353"/>
    <lineage>
        <taxon>Bacteria</taxon>
        <taxon>Pseudomonadati</taxon>
        <taxon>Pseudomonadota</taxon>
        <taxon>Gammaproteobacteria</taxon>
        <taxon>Pseudomonadales</taxon>
        <taxon>Pseudomonadaceae</taxon>
        <taxon>Pseudomonas</taxon>
    </lineage>
</organism>
<evidence type="ECO:0000259" key="4">
    <source>
        <dbReference type="SMART" id="SM00822"/>
    </source>
</evidence>
<keyword evidence="6" id="KW-1185">Reference proteome</keyword>
<dbReference type="Gene3D" id="3.40.50.720">
    <property type="entry name" value="NAD(P)-binding Rossmann-like Domain"/>
    <property type="match status" value="1"/>
</dbReference>
<dbReference type="PANTHER" id="PTHR24321:SF8">
    <property type="entry name" value="ESTRADIOL 17-BETA-DEHYDROGENASE 8-RELATED"/>
    <property type="match status" value="1"/>
</dbReference>
<comment type="caution">
    <text evidence="5">The sequence shown here is derived from an EMBL/GenBank/DDBJ whole genome shotgun (WGS) entry which is preliminary data.</text>
</comment>
<dbReference type="InterPro" id="IPR020904">
    <property type="entry name" value="Sc_DH/Rdtase_CS"/>
</dbReference>
<dbReference type="SMART" id="SM00822">
    <property type="entry name" value="PKS_KR"/>
    <property type="match status" value="1"/>
</dbReference>
<dbReference type="InterPro" id="IPR002347">
    <property type="entry name" value="SDR_fam"/>
</dbReference>
<evidence type="ECO:0000313" key="6">
    <source>
        <dbReference type="Proteomes" id="UP000765224"/>
    </source>
</evidence>
<gene>
    <name evidence="5" type="ORF">KVG96_20000</name>
</gene>
<dbReference type="CDD" id="cd05233">
    <property type="entry name" value="SDR_c"/>
    <property type="match status" value="1"/>
</dbReference>
<evidence type="ECO:0000256" key="2">
    <source>
        <dbReference type="ARBA" id="ARBA00023002"/>
    </source>
</evidence>
<reference evidence="5 6" key="1">
    <citation type="submission" date="2021-06" db="EMBL/GenBank/DDBJ databases">
        <title>Updating the genus Pseudomonas: Description of 43 new species and partition of the Pseudomonas putida group.</title>
        <authorList>
            <person name="Girard L."/>
            <person name="Lood C."/>
            <person name="Vandamme P."/>
            <person name="Rokni-Zadeh H."/>
            <person name="Van Noort V."/>
            <person name="Hofte M."/>
            <person name="Lavigne R."/>
            <person name="De Mot R."/>
        </authorList>
    </citation>
    <scope>NUCLEOTIDE SEQUENCE [LARGE SCALE GENOMIC DNA]</scope>
    <source>
        <strain evidence="5 6">COR58</strain>
    </source>
</reference>
<evidence type="ECO:0000256" key="3">
    <source>
        <dbReference type="ARBA" id="ARBA00023027"/>
    </source>
</evidence>
<dbReference type="PRINTS" id="PR00080">
    <property type="entry name" value="SDRFAMILY"/>
</dbReference>
<accession>A0ABS6PIE3</accession>
<dbReference type="InterPro" id="IPR036291">
    <property type="entry name" value="NAD(P)-bd_dom_sf"/>
</dbReference>